<keyword evidence="3" id="KW-1185">Reference proteome</keyword>
<proteinExistence type="predicted"/>
<evidence type="ECO:0000256" key="1">
    <source>
        <dbReference type="SAM" id="MobiDB-lite"/>
    </source>
</evidence>
<protein>
    <submittedName>
        <fullName evidence="2">Uncharacterized protein</fullName>
    </submittedName>
</protein>
<dbReference type="AlphaFoldDB" id="A0A5C3NKR8"/>
<evidence type="ECO:0000313" key="3">
    <source>
        <dbReference type="Proteomes" id="UP000308197"/>
    </source>
</evidence>
<reference evidence="2 3" key="1">
    <citation type="journal article" date="2019" name="Nat. Ecol. Evol.">
        <title>Megaphylogeny resolves global patterns of mushroom evolution.</title>
        <authorList>
            <person name="Varga T."/>
            <person name="Krizsan K."/>
            <person name="Foldi C."/>
            <person name="Dima B."/>
            <person name="Sanchez-Garcia M."/>
            <person name="Sanchez-Ramirez S."/>
            <person name="Szollosi G.J."/>
            <person name="Szarkandi J.G."/>
            <person name="Papp V."/>
            <person name="Albert L."/>
            <person name="Andreopoulos W."/>
            <person name="Angelini C."/>
            <person name="Antonin V."/>
            <person name="Barry K.W."/>
            <person name="Bougher N.L."/>
            <person name="Buchanan P."/>
            <person name="Buyck B."/>
            <person name="Bense V."/>
            <person name="Catcheside P."/>
            <person name="Chovatia M."/>
            <person name="Cooper J."/>
            <person name="Damon W."/>
            <person name="Desjardin D."/>
            <person name="Finy P."/>
            <person name="Geml J."/>
            <person name="Haridas S."/>
            <person name="Hughes K."/>
            <person name="Justo A."/>
            <person name="Karasinski D."/>
            <person name="Kautmanova I."/>
            <person name="Kiss B."/>
            <person name="Kocsube S."/>
            <person name="Kotiranta H."/>
            <person name="LaButti K.M."/>
            <person name="Lechner B.E."/>
            <person name="Liimatainen K."/>
            <person name="Lipzen A."/>
            <person name="Lukacs Z."/>
            <person name="Mihaltcheva S."/>
            <person name="Morgado L.N."/>
            <person name="Niskanen T."/>
            <person name="Noordeloos M.E."/>
            <person name="Ohm R.A."/>
            <person name="Ortiz-Santana B."/>
            <person name="Ovrebo C."/>
            <person name="Racz N."/>
            <person name="Riley R."/>
            <person name="Savchenko A."/>
            <person name="Shiryaev A."/>
            <person name="Soop K."/>
            <person name="Spirin V."/>
            <person name="Szebenyi C."/>
            <person name="Tomsovsky M."/>
            <person name="Tulloss R.E."/>
            <person name="Uehling J."/>
            <person name="Grigoriev I.V."/>
            <person name="Vagvolgyi C."/>
            <person name="Papp T."/>
            <person name="Martin F.M."/>
            <person name="Miettinen O."/>
            <person name="Hibbett D.S."/>
            <person name="Nagy L.G."/>
        </authorList>
    </citation>
    <scope>NUCLEOTIDE SEQUENCE [LARGE SCALE GENOMIC DNA]</scope>
    <source>
        <strain evidence="2 3">HHB13444</strain>
    </source>
</reference>
<organism evidence="2 3">
    <name type="scientific">Polyporus arcularius HHB13444</name>
    <dbReference type="NCBI Taxonomy" id="1314778"/>
    <lineage>
        <taxon>Eukaryota</taxon>
        <taxon>Fungi</taxon>
        <taxon>Dikarya</taxon>
        <taxon>Basidiomycota</taxon>
        <taxon>Agaricomycotina</taxon>
        <taxon>Agaricomycetes</taxon>
        <taxon>Polyporales</taxon>
        <taxon>Polyporaceae</taxon>
        <taxon>Polyporus</taxon>
    </lineage>
</organism>
<evidence type="ECO:0000313" key="2">
    <source>
        <dbReference type="EMBL" id="TFK77804.1"/>
    </source>
</evidence>
<feature type="non-terminal residue" evidence="2">
    <location>
        <position position="291"/>
    </location>
</feature>
<dbReference type="EMBL" id="ML213132">
    <property type="protein sequence ID" value="TFK77804.1"/>
    <property type="molecule type" value="Genomic_DNA"/>
</dbReference>
<feature type="compositionally biased region" description="Basic and acidic residues" evidence="1">
    <location>
        <begin position="38"/>
        <end position="50"/>
    </location>
</feature>
<sequence>MTHRGKRAKFGGNPRSYGSITHWKAFKRRQEGLVLQDRVREVSGKSEESKRKGKPGNMAESSIHDSIFPLAVSIMPLSPNDVKDCYETLDSVLPLPIERVDVSSDIDNNLMLQTACRGILPPGTILSTADLAVAELLGLEDSTGVSFLEEYLATMAMTRTLIGLPPSSLEDFEEVFPIPHSNLSLRVYAGGLGVESSQYHIDLADETGMQHLPEGWYIYVQVDPMVQSVGSEVVSFAEMLGLETSSPQNYRIQEGAKVTLVRPGFEDMVLHIPYRKGSLAHAHFLEQHPTG</sequence>
<gene>
    <name evidence="2" type="ORF">K466DRAFT_571250</name>
</gene>
<name>A0A5C3NKR8_9APHY</name>
<accession>A0A5C3NKR8</accession>
<dbReference type="InParanoid" id="A0A5C3NKR8"/>
<feature type="region of interest" description="Disordered" evidence="1">
    <location>
        <begin position="38"/>
        <end position="61"/>
    </location>
</feature>
<dbReference type="Proteomes" id="UP000308197">
    <property type="component" value="Unassembled WGS sequence"/>
</dbReference>